<reference evidence="10" key="2">
    <citation type="journal article" date="2021" name="PeerJ">
        <title>Extensive microbial diversity within the chicken gut microbiome revealed by metagenomics and culture.</title>
        <authorList>
            <person name="Gilroy R."/>
            <person name="Ravi A."/>
            <person name="Getino M."/>
            <person name="Pursley I."/>
            <person name="Horton D.L."/>
            <person name="Alikhan N.F."/>
            <person name="Baker D."/>
            <person name="Gharbi K."/>
            <person name="Hall N."/>
            <person name="Watson M."/>
            <person name="Adriaenssens E.M."/>
            <person name="Foster-Nyarko E."/>
            <person name="Jarju S."/>
            <person name="Secka A."/>
            <person name="Antonio M."/>
            <person name="Oren A."/>
            <person name="Chaudhuri R.R."/>
            <person name="La Ragione R."/>
            <person name="Hildebrand F."/>
            <person name="Pallen M.J."/>
        </authorList>
    </citation>
    <scope>NUCLEOTIDE SEQUENCE</scope>
    <source>
        <strain evidence="10">CHK121-14286</strain>
    </source>
</reference>
<evidence type="ECO:0000256" key="1">
    <source>
        <dbReference type="ARBA" id="ARBA00000085"/>
    </source>
</evidence>
<dbReference type="PANTHER" id="PTHR43711:SF1">
    <property type="entry name" value="HISTIDINE KINASE 1"/>
    <property type="match status" value="1"/>
</dbReference>
<keyword evidence="7 8" id="KW-0472">Membrane</keyword>
<dbReference type="PRINTS" id="PR00344">
    <property type="entry name" value="BCTRLSENSOR"/>
</dbReference>
<feature type="domain" description="Histidine kinase" evidence="9">
    <location>
        <begin position="138"/>
        <end position="349"/>
    </location>
</feature>
<evidence type="ECO:0000256" key="4">
    <source>
        <dbReference type="ARBA" id="ARBA00022679"/>
    </source>
</evidence>
<dbReference type="InterPro" id="IPR005467">
    <property type="entry name" value="His_kinase_dom"/>
</dbReference>
<dbReference type="Pfam" id="PF02518">
    <property type="entry name" value="HATPase_c"/>
    <property type="match status" value="1"/>
</dbReference>
<keyword evidence="5 10" id="KW-0418">Kinase</keyword>
<dbReference type="InterPro" id="IPR003594">
    <property type="entry name" value="HATPase_dom"/>
</dbReference>
<dbReference type="PANTHER" id="PTHR43711">
    <property type="entry name" value="TWO-COMPONENT HISTIDINE KINASE"/>
    <property type="match status" value="1"/>
</dbReference>
<keyword evidence="4" id="KW-0808">Transferase</keyword>
<dbReference type="InterPro" id="IPR004358">
    <property type="entry name" value="Sig_transdc_His_kin-like_C"/>
</dbReference>
<proteinExistence type="predicted"/>
<evidence type="ECO:0000256" key="2">
    <source>
        <dbReference type="ARBA" id="ARBA00012438"/>
    </source>
</evidence>
<name>A0A9D1E550_9BACT</name>
<evidence type="ECO:0000256" key="5">
    <source>
        <dbReference type="ARBA" id="ARBA00022777"/>
    </source>
</evidence>
<organism evidence="10 11">
    <name type="scientific">Candidatus Fimimonas gallinarum</name>
    <dbReference type="NCBI Taxonomy" id="2840821"/>
    <lineage>
        <taxon>Bacteria</taxon>
        <taxon>Pseudomonadati</taxon>
        <taxon>Myxococcota</taxon>
        <taxon>Myxococcia</taxon>
        <taxon>Myxococcales</taxon>
        <taxon>Cystobacterineae</taxon>
        <taxon>Myxococcaceae</taxon>
        <taxon>Myxococcaceae incertae sedis</taxon>
        <taxon>Candidatus Fimimonas</taxon>
    </lineage>
</organism>
<dbReference type="Gene3D" id="3.30.565.10">
    <property type="entry name" value="Histidine kinase-like ATPase, C-terminal domain"/>
    <property type="match status" value="1"/>
</dbReference>
<comment type="catalytic activity">
    <reaction evidence="1">
        <text>ATP + protein L-histidine = ADP + protein N-phospho-L-histidine.</text>
        <dbReference type="EC" id="2.7.13.3"/>
    </reaction>
</comment>
<dbReference type="FunFam" id="1.10.287.130:FF:000001">
    <property type="entry name" value="Two-component sensor histidine kinase"/>
    <property type="match status" value="1"/>
</dbReference>
<dbReference type="FunFam" id="3.30.565.10:FF:000006">
    <property type="entry name" value="Sensor histidine kinase WalK"/>
    <property type="match status" value="1"/>
</dbReference>
<dbReference type="InterPro" id="IPR036097">
    <property type="entry name" value="HisK_dim/P_sf"/>
</dbReference>
<dbReference type="EMBL" id="DVHL01000047">
    <property type="protein sequence ID" value="HIR66405.1"/>
    <property type="molecule type" value="Genomic_DNA"/>
</dbReference>
<evidence type="ECO:0000256" key="8">
    <source>
        <dbReference type="SAM" id="Phobius"/>
    </source>
</evidence>
<dbReference type="CDD" id="cd06225">
    <property type="entry name" value="HAMP"/>
    <property type="match status" value="1"/>
</dbReference>
<sequence length="349" mass="38735">MSKKQKQGKTRKIFNRITLTIVLGLFLLLLATMALTTAIMPFIAGWWSVSEDNVIVFGVTILAVSIVIGVGFSFAYSAFMLKATKPYLEALQKIADCDFSVRIKDSVLFSGFGVAENFNEMANRLESVETLRDDFVSNFSHEFKTPIASISGFATLLKNPNLSQKDREEYLNVIIDESNRLVSLAESVLLLSRLDSQPIVKENFLLDEQLRRCMLLFEKACNVKKIELTADLQEIPLCSERKLLSQVWVNLLSNAVKFTPSGGKVEVSARKQDGTITVSVKDSGCGMDEETLKNIFSKFYQGDKSHATEGNGLGLAVVRKICLLLNLQIEVHSQPNQGSVFIVKMDATA</sequence>
<reference evidence="10" key="1">
    <citation type="submission" date="2020-10" db="EMBL/GenBank/DDBJ databases">
        <authorList>
            <person name="Gilroy R."/>
        </authorList>
    </citation>
    <scope>NUCLEOTIDE SEQUENCE</scope>
    <source>
        <strain evidence="10">CHK121-14286</strain>
    </source>
</reference>
<dbReference type="EC" id="2.7.13.3" evidence="2"/>
<dbReference type="Gene3D" id="1.10.287.130">
    <property type="match status" value="1"/>
</dbReference>
<dbReference type="AlphaFoldDB" id="A0A9D1E550"/>
<dbReference type="SUPFAM" id="SSF47384">
    <property type="entry name" value="Homodimeric domain of signal transducing histidine kinase"/>
    <property type="match status" value="1"/>
</dbReference>
<evidence type="ECO:0000259" key="9">
    <source>
        <dbReference type="PROSITE" id="PS50109"/>
    </source>
</evidence>
<accession>A0A9D1E550</accession>
<keyword evidence="3" id="KW-0597">Phosphoprotein</keyword>
<comment type="caution">
    <text evidence="10">The sequence shown here is derived from an EMBL/GenBank/DDBJ whole genome shotgun (WGS) entry which is preliminary data.</text>
</comment>
<evidence type="ECO:0000256" key="3">
    <source>
        <dbReference type="ARBA" id="ARBA00022553"/>
    </source>
</evidence>
<dbReference type="CDD" id="cd00082">
    <property type="entry name" value="HisKA"/>
    <property type="match status" value="1"/>
</dbReference>
<keyword evidence="6" id="KW-0902">Two-component regulatory system</keyword>
<dbReference type="InterPro" id="IPR050736">
    <property type="entry name" value="Sensor_HK_Regulatory"/>
</dbReference>
<evidence type="ECO:0000313" key="11">
    <source>
        <dbReference type="Proteomes" id="UP000824200"/>
    </source>
</evidence>
<evidence type="ECO:0000256" key="6">
    <source>
        <dbReference type="ARBA" id="ARBA00023012"/>
    </source>
</evidence>
<keyword evidence="8" id="KW-1133">Transmembrane helix</keyword>
<dbReference type="Pfam" id="PF00512">
    <property type="entry name" value="HisKA"/>
    <property type="match status" value="1"/>
</dbReference>
<protein>
    <recommendedName>
        <fullName evidence="2">histidine kinase</fullName>
        <ecNumber evidence="2">2.7.13.3</ecNumber>
    </recommendedName>
</protein>
<feature type="transmembrane region" description="Helical" evidence="8">
    <location>
        <begin position="21"/>
        <end position="48"/>
    </location>
</feature>
<dbReference type="SMART" id="SM00387">
    <property type="entry name" value="HATPase_c"/>
    <property type="match status" value="1"/>
</dbReference>
<dbReference type="PROSITE" id="PS50109">
    <property type="entry name" value="HIS_KIN"/>
    <property type="match status" value="1"/>
</dbReference>
<evidence type="ECO:0000313" key="10">
    <source>
        <dbReference type="EMBL" id="HIR66405.1"/>
    </source>
</evidence>
<dbReference type="SMART" id="SM00388">
    <property type="entry name" value="HisKA"/>
    <property type="match status" value="1"/>
</dbReference>
<evidence type="ECO:0000256" key="7">
    <source>
        <dbReference type="ARBA" id="ARBA00023136"/>
    </source>
</evidence>
<feature type="transmembrane region" description="Helical" evidence="8">
    <location>
        <begin position="54"/>
        <end position="79"/>
    </location>
</feature>
<dbReference type="GO" id="GO:0000155">
    <property type="term" value="F:phosphorelay sensor kinase activity"/>
    <property type="evidence" value="ECO:0007669"/>
    <property type="project" value="InterPro"/>
</dbReference>
<keyword evidence="8" id="KW-0812">Transmembrane</keyword>
<gene>
    <name evidence="10" type="ORF">IAC95_05950</name>
</gene>
<dbReference type="InterPro" id="IPR003661">
    <property type="entry name" value="HisK_dim/P_dom"/>
</dbReference>
<dbReference type="InterPro" id="IPR036890">
    <property type="entry name" value="HATPase_C_sf"/>
</dbReference>
<dbReference type="Proteomes" id="UP000824200">
    <property type="component" value="Unassembled WGS sequence"/>
</dbReference>
<dbReference type="SUPFAM" id="SSF55874">
    <property type="entry name" value="ATPase domain of HSP90 chaperone/DNA topoisomerase II/histidine kinase"/>
    <property type="match status" value="1"/>
</dbReference>